<dbReference type="KEGG" id="add:HUW48_21580"/>
<dbReference type="RefSeq" id="WP_182412899.1">
    <property type="nucleotide sequence ID" value="NZ_CP055153.1"/>
</dbReference>
<dbReference type="PANTHER" id="PTHR46825:SF9">
    <property type="entry name" value="BETA-LACTAMASE-RELATED DOMAIN-CONTAINING PROTEIN"/>
    <property type="match status" value="1"/>
</dbReference>
<reference evidence="2 3" key="2">
    <citation type="submission" date="2020-08" db="EMBL/GenBank/DDBJ databases">
        <title>Adhaeribacter dokdonensis sp. nov., isolated from the rhizosphere of Elymus tsukushiensis, a plant native to the Dokdo Islands, Republic of Korea.</title>
        <authorList>
            <person name="Ghim S.Y."/>
        </authorList>
    </citation>
    <scope>NUCLEOTIDE SEQUENCE [LARGE SCALE GENOMIC DNA]</scope>
    <source>
        <strain evidence="2 3">KUDC8001</strain>
    </source>
</reference>
<dbReference type="PANTHER" id="PTHR46825">
    <property type="entry name" value="D-ALANYL-D-ALANINE-CARBOXYPEPTIDASE/ENDOPEPTIDASE AMPH"/>
    <property type="match status" value="1"/>
</dbReference>
<keyword evidence="3" id="KW-1185">Reference proteome</keyword>
<protein>
    <submittedName>
        <fullName evidence="2">Beta-lactamase family protein</fullName>
    </submittedName>
</protein>
<sequence length="465" mass="51877">MKTGRLAMLVLVLFIFGCQKEDNSVIAPNAQNYLSAFRFLKVLNPELSEDLTGNVMEQRITLQAPAGLYLNNLIASFDNEPESNIYVGNNEPTSRKTNNNFSAPLVYRVLASNESANYKGVEIHPMFPELDQALETVMQQYQVPGLTVAIVKNEKLVFAKGYGYANKETHQPVDNESLFRIASISKPITAVAILKLAQDGKLKLSDKVFGSAGILRNEFGNVPAGSNLEAITVQNLLEHKSGWINQPNDPMMANLNLSHQELIADIVQHRPLAYSPGSTYYYSNFGYCVLGRIIEKVSGKTYSSYVQSAILQPLGIIDMRLASNTQAQSALNEVTYYQENDNPYAYNINRMDAHGGWLATATDLMRLMVHIDRNTKAADIVSSDMLNQTYMGYYNWFHTGSFPGTSAILTRLDDEYSFAVLANTRNNDQPFAITDALYAAIKEQLLLKTNWPEADLFTQNRQGTQ</sequence>
<dbReference type="InterPro" id="IPR050491">
    <property type="entry name" value="AmpC-like"/>
</dbReference>
<reference evidence="2 3" key="1">
    <citation type="submission" date="2020-06" db="EMBL/GenBank/DDBJ databases">
        <authorList>
            <person name="Hwang Y.J."/>
        </authorList>
    </citation>
    <scope>NUCLEOTIDE SEQUENCE [LARGE SCALE GENOMIC DNA]</scope>
    <source>
        <strain evidence="2 3">KUDC8001</strain>
    </source>
</reference>
<accession>A0A7L7LC82</accession>
<dbReference type="EMBL" id="CP055153">
    <property type="protein sequence ID" value="QMU30452.1"/>
    <property type="molecule type" value="Genomic_DNA"/>
</dbReference>
<dbReference type="Gene3D" id="3.40.710.10">
    <property type="entry name" value="DD-peptidase/beta-lactamase superfamily"/>
    <property type="match status" value="1"/>
</dbReference>
<dbReference type="AlphaFoldDB" id="A0A7L7LC82"/>
<evidence type="ECO:0000259" key="1">
    <source>
        <dbReference type="Pfam" id="PF00144"/>
    </source>
</evidence>
<dbReference type="InterPro" id="IPR001466">
    <property type="entry name" value="Beta-lactam-related"/>
</dbReference>
<proteinExistence type="predicted"/>
<dbReference type="Gene3D" id="2.60.40.2340">
    <property type="match status" value="1"/>
</dbReference>
<dbReference type="PROSITE" id="PS51257">
    <property type="entry name" value="PROKAR_LIPOPROTEIN"/>
    <property type="match status" value="1"/>
</dbReference>
<feature type="domain" description="Beta-lactamase-related" evidence="1">
    <location>
        <begin position="130"/>
        <end position="434"/>
    </location>
</feature>
<organism evidence="2 3">
    <name type="scientific">Adhaeribacter radiodurans</name>
    <dbReference type="NCBI Taxonomy" id="2745197"/>
    <lineage>
        <taxon>Bacteria</taxon>
        <taxon>Pseudomonadati</taxon>
        <taxon>Bacteroidota</taxon>
        <taxon>Cytophagia</taxon>
        <taxon>Cytophagales</taxon>
        <taxon>Hymenobacteraceae</taxon>
        <taxon>Adhaeribacter</taxon>
    </lineage>
</organism>
<name>A0A7L7LC82_9BACT</name>
<dbReference type="InterPro" id="IPR012338">
    <property type="entry name" value="Beta-lactam/transpept-like"/>
</dbReference>
<evidence type="ECO:0000313" key="2">
    <source>
        <dbReference type="EMBL" id="QMU30452.1"/>
    </source>
</evidence>
<gene>
    <name evidence="2" type="ORF">HUW48_21580</name>
</gene>
<dbReference type="Pfam" id="PF00144">
    <property type="entry name" value="Beta-lactamase"/>
    <property type="match status" value="1"/>
</dbReference>
<evidence type="ECO:0000313" key="3">
    <source>
        <dbReference type="Proteomes" id="UP000514509"/>
    </source>
</evidence>
<dbReference type="Proteomes" id="UP000514509">
    <property type="component" value="Chromosome"/>
</dbReference>
<dbReference type="SUPFAM" id="SSF56601">
    <property type="entry name" value="beta-lactamase/transpeptidase-like"/>
    <property type="match status" value="1"/>
</dbReference>